<organism evidence="1 2">
    <name type="scientific">Aldrovandia affinis</name>
    <dbReference type="NCBI Taxonomy" id="143900"/>
    <lineage>
        <taxon>Eukaryota</taxon>
        <taxon>Metazoa</taxon>
        <taxon>Chordata</taxon>
        <taxon>Craniata</taxon>
        <taxon>Vertebrata</taxon>
        <taxon>Euteleostomi</taxon>
        <taxon>Actinopterygii</taxon>
        <taxon>Neopterygii</taxon>
        <taxon>Teleostei</taxon>
        <taxon>Notacanthiformes</taxon>
        <taxon>Halosauridae</taxon>
        <taxon>Aldrovandia</taxon>
    </lineage>
</organism>
<protein>
    <submittedName>
        <fullName evidence="1">Uncharacterized protein</fullName>
    </submittedName>
</protein>
<comment type="caution">
    <text evidence="1">The sequence shown here is derived from an EMBL/GenBank/DDBJ whole genome shotgun (WGS) entry which is preliminary data.</text>
</comment>
<proteinExistence type="predicted"/>
<evidence type="ECO:0000313" key="1">
    <source>
        <dbReference type="EMBL" id="KAJ8400504.1"/>
    </source>
</evidence>
<gene>
    <name evidence="1" type="ORF">AAFF_G00396280</name>
</gene>
<keyword evidence="2" id="KW-1185">Reference proteome</keyword>
<accession>A0AAD7SDI9</accession>
<evidence type="ECO:0000313" key="2">
    <source>
        <dbReference type="Proteomes" id="UP001221898"/>
    </source>
</evidence>
<sequence length="109" mass="12138">MEKWLEVSNVDTGAAKIKGDGVSKARSQEHRKSFNKAEECLGQDCCLCDVLFGPQHCCLLFDSLSVFSNDRTPAAVGNLNLTQVDKTKYPLLHRNERPAIVWTWTGLNA</sequence>
<name>A0AAD7SDI9_9TELE</name>
<dbReference type="EMBL" id="JAINUG010000076">
    <property type="protein sequence ID" value="KAJ8400504.1"/>
    <property type="molecule type" value="Genomic_DNA"/>
</dbReference>
<dbReference type="AlphaFoldDB" id="A0AAD7SDI9"/>
<dbReference type="Proteomes" id="UP001221898">
    <property type="component" value="Unassembled WGS sequence"/>
</dbReference>
<reference evidence="1" key="1">
    <citation type="journal article" date="2023" name="Science">
        <title>Genome structures resolve the early diversification of teleost fishes.</title>
        <authorList>
            <person name="Parey E."/>
            <person name="Louis A."/>
            <person name="Montfort J."/>
            <person name="Bouchez O."/>
            <person name="Roques C."/>
            <person name="Iampietro C."/>
            <person name="Lluch J."/>
            <person name="Castinel A."/>
            <person name="Donnadieu C."/>
            <person name="Desvignes T."/>
            <person name="Floi Bucao C."/>
            <person name="Jouanno E."/>
            <person name="Wen M."/>
            <person name="Mejri S."/>
            <person name="Dirks R."/>
            <person name="Jansen H."/>
            <person name="Henkel C."/>
            <person name="Chen W.J."/>
            <person name="Zahm M."/>
            <person name="Cabau C."/>
            <person name="Klopp C."/>
            <person name="Thompson A.W."/>
            <person name="Robinson-Rechavi M."/>
            <person name="Braasch I."/>
            <person name="Lecointre G."/>
            <person name="Bobe J."/>
            <person name="Postlethwait J.H."/>
            <person name="Berthelot C."/>
            <person name="Roest Crollius H."/>
            <person name="Guiguen Y."/>
        </authorList>
    </citation>
    <scope>NUCLEOTIDE SEQUENCE</scope>
    <source>
        <strain evidence="1">NC1722</strain>
    </source>
</reference>